<organism evidence="4 5">
    <name type="scientific">Dendrobium catenatum</name>
    <dbReference type="NCBI Taxonomy" id="906689"/>
    <lineage>
        <taxon>Eukaryota</taxon>
        <taxon>Viridiplantae</taxon>
        <taxon>Streptophyta</taxon>
        <taxon>Embryophyta</taxon>
        <taxon>Tracheophyta</taxon>
        <taxon>Spermatophyta</taxon>
        <taxon>Magnoliopsida</taxon>
        <taxon>Liliopsida</taxon>
        <taxon>Asparagales</taxon>
        <taxon>Orchidaceae</taxon>
        <taxon>Epidendroideae</taxon>
        <taxon>Malaxideae</taxon>
        <taxon>Dendrobiinae</taxon>
        <taxon>Dendrobium</taxon>
    </lineage>
</organism>
<evidence type="ECO:0000256" key="2">
    <source>
        <dbReference type="SAM" id="MobiDB-lite"/>
    </source>
</evidence>
<dbReference type="GO" id="GO:0008270">
    <property type="term" value="F:zinc ion binding"/>
    <property type="evidence" value="ECO:0007669"/>
    <property type="project" value="UniProtKB-KW"/>
</dbReference>
<evidence type="ECO:0000256" key="1">
    <source>
        <dbReference type="PROSITE-ProRule" id="PRU00175"/>
    </source>
</evidence>
<keyword evidence="1" id="KW-0479">Metal-binding</keyword>
<keyword evidence="1" id="KW-0863">Zinc-finger</keyword>
<gene>
    <name evidence="4" type="ORF">MA16_Dca011076</name>
</gene>
<evidence type="ECO:0000313" key="5">
    <source>
        <dbReference type="Proteomes" id="UP000233837"/>
    </source>
</evidence>
<sequence>MGANCCVAARDKTLPNRNGHEASSYRNIRYSPSWSFRWDNRTHIEDIVENMVYCSHHNSGNATSEVKSAADTETDGLSDGESPPKVFPSSQWRKSYVVGGSDKFKFIAAGKDVEAAKCMAVCLTDQNTPGNSSPEGKSSLKSSVFPTASYMKSSITLSPPAVKVDYPSSSRNCFTPSDPTSTRKACRSPGYQLCRQISDSRIPSLKSLNEGSSPEVGRHSFVLSNELSAGESHGGSSDGWSMRTFSELVASSQRERWSFDSENFTSINKIFGPTPTLLPKTSSYSPDQQTCCICSKLLKEKSPWCTHKLVSTNDLPIVSVLVCSHVYHAECLESLTSEIEIYDPPCPLCANYGDRPPLKQFGKFELKGRNKISRIAVADADVPRDSISNDPIMGASSSTKSSFGKPFLKRHFSIGSRPIRSASENATTRKKGFWAKYRRE</sequence>
<dbReference type="InterPro" id="IPR001841">
    <property type="entry name" value="Znf_RING"/>
</dbReference>
<name>A0A2I0W3K4_9ASPA</name>
<dbReference type="PROSITE" id="PS50089">
    <property type="entry name" value="ZF_RING_2"/>
    <property type="match status" value="1"/>
</dbReference>
<feature type="domain" description="RING-type" evidence="3">
    <location>
        <begin position="291"/>
        <end position="349"/>
    </location>
</feature>
<dbReference type="InterPro" id="IPR013083">
    <property type="entry name" value="Znf_RING/FYVE/PHD"/>
</dbReference>
<dbReference type="PANTHER" id="PTHR31150">
    <property type="entry name" value="EXPRESSED PROTEIN"/>
    <property type="match status" value="1"/>
</dbReference>
<accession>A0A2I0W3K4</accession>
<reference evidence="4 5" key="2">
    <citation type="journal article" date="2017" name="Nature">
        <title>The Apostasia genome and the evolution of orchids.</title>
        <authorList>
            <person name="Zhang G.Q."/>
            <person name="Liu K.W."/>
            <person name="Li Z."/>
            <person name="Lohaus R."/>
            <person name="Hsiao Y.Y."/>
            <person name="Niu S.C."/>
            <person name="Wang J.Y."/>
            <person name="Lin Y.C."/>
            <person name="Xu Q."/>
            <person name="Chen L.J."/>
            <person name="Yoshida K."/>
            <person name="Fujiwara S."/>
            <person name="Wang Z.W."/>
            <person name="Zhang Y.Q."/>
            <person name="Mitsuda N."/>
            <person name="Wang M."/>
            <person name="Liu G.H."/>
            <person name="Pecoraro L."/>
            <person name="Huang H.X."/>
            <person name="Xiao X.J."/>
            <person name="Lin M."/>
            <person name="Wu X.Y."/>
            <person name="Wu W.L."/>
            <person name="Chen Y.Y."/>
            <person name="Chang S.B."/>
            <person name="Sakamoto S."/>
            <person name="Ohme-Takagi M."/>
            <person name="Yagi M."/>
            <person name="Zeng S.J."/>
            <person name="Shen C.Y."/>
            <person name="Yeh C.M."/>
            <person name="Luo Y.B."/>
            <person name="Tsai W.C."/>
            <person name="Van de Peer Y."/>
            <person name="Liu Z.J."/>
        </authorList>
    </citation>
    <scope>NUCLEOTIDE SEQUENCE [LARGE SCALE GENOMIC DNA]</scope>
    <source>
        <tissue evidence="4">The whole plant</tissue>
    </source>
</reference>
<dbReference type="EMBL" id="KZ502943">
    <property type="protein sequence ID" value="PKU70230.1"/>
    <property type="molecule type" value="Genomic_DNA"/>
</dbReference>
<dbReference type="Proteomes" id="UP000233837">
    <property type="component" value="Unassembled WGS sequence"/>
</dbReference>
<keyword evidence="5" id="KW-1185">Reference proteome</keyword>
<evidence type="ECO:0000259" key="3">
    <source>
        <dbReference type="PROSITE" id="PS50089"/>
    </source>
</evidence>
<dbReference type="Gene3D" id="3.30.40.10">
    <property type="entry name" value="Zinc/RING finger domain, C3HC4 (zinc finger)"/>
    <property type="match status" value="1"/>
</dbReference>
<dbReference type="PANTHER" id="PTHR31150:SF32">
    <property type="entry name" value="RING_U-BOX SUPERFAMILY PROTEIN"/>
    <property type="match status" value="1"/>
</dbReference>
<keyword evidence="1" id="KW-0862">Zinc</keyword>
<proteinExistence type="predicted"/>
<dbReference type="AlphaFoldDB" id="A0A2I0W3K4"/>
<evidence type="ECO:0000313" key="4">
    <source>
        <dbReference type="EMBL" id="PKU70230.1"/>
    </source>
</evidence>
<dbReference type="SUPFAM" id="SSF57850">
    <property type="entry name" value="RING/U-box"/>
    <property type="match status" value="1"/>
</dbReference>
<dbReference type="CDD" id="cd16448">
    <property type="entry name" value="RING-H2"/>
    <property type="match status" value="1"/>
</dbReference>
<feature type="region of interest" description="Disordered" evidence="2">
    <location>
        <begin position="62"/>
        <end position="89"/>
    </location>
</feature>
<protein>
    <recommendedName>
        <fullName evidence="3">RING-type domain-containing protein</fullName>
    </recommendedName>
</protein>
<reference evidence="4 5" key="1">
    <citation type="journal article" date="2016" name="Sci. Rep.">
        <title>The Dendrobium catenatum Lindl. genome sequence provides insights into polysaccharide synthase, floral development and adaptive evolution.</title>
        <authorList>
            <person name="Zhang G.Q."/>
            <person name="Xu Q."/>
            <person name="Bian C."/>
            <person name="Tsai W.C."/>
            <person name="Yeh C.M."/>
            <person name="Liu K.W."/>
            <person name="Yoshida K."/>
            <person name="Zhang L.S."/>
            <person name="Chang S.B."/>
            <person name="Chen F."/>
            <person name="Shi Y."/>
            <person name="Su Y.Y."/>
            <person name="Zhang Y.Q."/>
            <person name="Chen L.J."/>
            <person name="Yin Y."/>
            <person name="Lin M."/>
            <person name="Huang H."/>
            <person name="Deng H."/>
            <person name="Wang Z.W."/>
            <person name="Zhu S.L."/>
            <person name="Zhao X."/>
            <person name="Deng C."/>
            <person name="Niu S.C."/>
            <person name="Huang J."/>
            <person name="Wang M."/>
            <person name="Liu G.H."/>
            <person name="Yang H.J."/>
            <person name="Xiao X.J."/>
            <person name="Hsiao Y.Y."/>
            <person name="Wu W.L."/>
            <person name="Chen Y.Y."/>
            <person name="Mitsuda N."/>
            <person name="Ohme-Takagi M."/>
            <person name="Luo Y.B."/>
            <person name="Van de Peer Y."/>
            <person name="Liu Z.J."/>
        </authorList>
    </citation>
    <scope>NUCLEOTIDE SEQUENCE [LARGE SCALE GENOMIC DNA]</scope>
    <source>
        <tissue evidence="4">The whole plant</tissue>
    </source>
</reference>